<dbReference type="GO" id="GO:0007017">
    <property type="term" value="P:microtubule-based process"/>
    <property type="evidence" value="ECO:0007669"/>
    <property type="project" value="InterPro"/>
</dbReference>
<dbReference type="CDD" id="cd21450">
    <property type="entry name" value="DLC-like_DYNLL1-like"/>
    <property type="match status" value="1"/>
</dbReference>
<dbReference type="Proteomes" id="UP000281553">
    <property type="component" value="Unassembled WGS sequence"/>
</dbReference>
<dbReference type="InterPro" id="IPR037177">
    <property type="entry name" value="DLC_sf"/>
</dbReference>
<dbReference type="InterPro" id="IPR001372">
    <property type="entry name" value="Dynein_light_chain_typ-1/2"/>
</dbReference>
<dbReference type="AlphaFoldDB" id="A0A3P7LFL6"/>
<accession>A0A3P7LFL6</accession>
<dbReference type="SUPFAM" id="SSF54648">
    <property type="entry name" value="DLC"/>
    <property type="match status" value="1"/>
</dbReference>
<sequence>MALRNPDKPEVLSTDVDENKLPEFLYIVVTAYATYRNPEDMCTAIKQELDRQFNNNWHVIVGLPFGM</sequence>
<reference evidence="1 2" key="1">
    <citation type="submission" date="2018-11" db="EMBL/GenBank/DDBJ databases">
        <authorList>
            <consortium name="Pathogen Informatics"/>
        </authorList>
    </citation>
    <scope>NUCLEOTIDE SEQUENCE [LARGE SCALE GENOMIC DNA]</scope>
</reference>
<dbReference type="GO" id="GO:0030286">
    <property type="term" value="C:dynein complex"/>
    <property type="evidence" value="ECO:0007669"/>
    <property type="project" value="InterPro"/>
</dbReference>
<keyword evidence="2" id="KW-1185">Reference proteome</keyword>
<dbReference type="Pfam" id="PF01221">
    <property type="entry name" value="Dynein_light"/>
    <property type="match status" value="1"/>
</dbReference>
<gene>
    <name evidence="1" type="ORF">DILT_LOCUS11505</name>
</gene>
<protein>
    <recommendedName>
        <fullName evidence="3">Dynein light chain</fullName>
    </recommendedName>
</protein>
<dbReference type="OrthoDB" id="6506078at2759"/>
<evidence type="ECO:0000313" key="1">
    <source>
        <dbReference type="EMBL" id="VDN15674.1"/>
    </source>
</evidence>
<organism evidence="1 2">
    <name type="scientific">Dibothriocephalus latus</name>
    <name type="common">Fish tapeworm</name>
    <name type="synonym">Diphyllobothrium latum</name>
    <dbReference type="NCBI Taxonomy" id="60516"/>
    <lineage>
        <taxon>Eukaryota</taxon>
        <taxon>Metazoa</taxon>
        <taxon>Spiralia</taxon>
        <taxon>Lophotrochozoa</taxon>
        <taxon>Platyhelminthes</taxon>
        <taxon>Cestoda</taxon>
        <taxon>Eucestoda</taxon>
        <taxon>Diphyllobothriidea</taxon>
        <taxon>Diphyllobothriidae</taxon>
        <taxon>Dibothriocephalus</taxon>
    </lineage>
</organism>
<dbReference type="SMART" id="SM01375">
    <property type="entry name" value="Dynein_light"/>
    <property type="match status" value="1"/>
</dbReference>
<dbReference type="Gene3D" id="3.30.740.10">
    <property type="entry name" value="Protein Inhibitor Of Neuronal Nitric Oxide Synthase"/>
    <property type="match status" value="1"/>
</dbReference>
<dbReference type="EMBL" id="UYRU01063236">
    <property type="protein sequence ID" value="VDN15674.1"/>
    <property type="molecule type" value="Genomic_DNA"/>
</dbReference>
<evidence type="ECO:0000313" key="2">
    <source>
        <dbReference type="Proteomes" id="UP000281553"/>
    </source>
</evidence>
<evidence type="ECO:0008006" key="3">
    <source>
        <dbReference type="Google" id="ProtNLM"/>
    </source>
</evidence>
<proteinExistence type="predicted"/>
<name>A0A3P7LFL6_DIBLA</name>